<keyword evidence="3" id="KW-0285">Flavoprotein</keyword>
<gene>
    <name evidence="7" type="ORF">FHX81_2243</name>
</gene>
<dbReference type="InterPro" id="IPR016167">
    <property type="entry name" value="FAD-bd_PCMH_sub1"/>
</dbReference>
<dbReference type="Gene3D" id="3.30.43.10">
    <property type="entry name" value="Uridine Diphospho-n-acetylenolpyruvylglucosamine Reductase, domain 2"/>
    <property type="match status" value="1"/>
</dbReference>
<dbReference type="InterPro" id="IPR006094">
    <property type="entry name" value="Oxid_FAD_bind_N"/>
</dbReference>
<feature type="domain" description="FAD-binding PCMH-type" evidence="6">
    <location>
        <begin position="39"/>
        <end position="210"/>
    </location>
</feature>
<name>A0A543JAT7_9PSEU</name>
<evidence type="ECO:0000256" key="4">
    <source>
        <dbReference type="ARBA" id="ARBA00022827"/>
    </source>
</evidence>
<sequence length="463" mass="49421">MVDRDGRPLADAIRAGFGGELLEPDDAGYDRARVVWNAVADRRPAVIARCRGVADVLHALAVAREFGVEVAVRGGGHDVAGNGVSEGGVVLDLSPMKGVRVDPVRRVARAQAGLTWAELDRETQAFGLATTGGQCSGTGVAGVTLGGGMGWLMRKHGLTVDNLLSVDVVTPDGRLLTASEHDNSELFWGLRGGGGNFGVATEFEFRLHPVREVTAGLLVHPGDRLADVLAFYRDYAATEPDSVTSTVIALTAPVMAGLPESLHGKPAVAIGVCHSGPPEDAEQALRPLREFGPPAADLIAQMPYTTLQSMFDGMPAGDYGYRQSIRSGYLTELTDDAIAALVHHAGTAVSPLCLVELLHLEGAVARVPEDGTAFPGRDARFFCMFQSTWSDPADTAHTAWTRAAWNAFAHFTDGRTHPNFLDADEPAHRVTDAYGPPKTARLAALKRRYDPTNFLHLNKNIRP</sequence>
<evidence type="ECO:0000313" key="8">
    <source>
        <dbReference type="Proteomes" id="UP000316628"/>
    </source>
</evidence>
<dbReference type="PROSITE" id="PS51387">
    <property type="entry name" value="FAD_PCMH"/>
    <property type="match status" value="1"/>
</dbReference>
<dbReference type="GO" id="GO:0071949">
    <property type="term" value="F:FAD binding"/>
    <property type="evidence" value="ECO:0007669"/>
    <property type="project" value="InterPro"/>
</dbReference>
<evidence type="ECO:0000256" key="3">
    <source>
        <dbReference type="ARBA" id="ARBA00022630"/>
    </source>
</evidence>
<dbReference type="GO" id="GO:0016491">
    <property type="term" value="F:oxidoreductase activity"/>
    <property type="evidence" value="ECO:0007669"/>
    <property type="project" value="UniProtKB-KW"/>
</dbReference>
<dbReference type="PANTHER" id="PTHR42973:SF39">
    <property type="entry name" value="FAD-BINDING PCMH-TYPE DOMAIN-CONTAINING PROTEIN"/>
    <property type="match status" value="1"/>
</dbReference>
<keyword evidence="4" id="KW-0274">FAD</keyword>
<evidence type="ECO:0000256" key="5">
    <source>
        <dbReference type="ARBA" id="ARBA00023002"/>
    </source>
</evidence>
<organism evidence="7 8">
    <name type="scientific">Saccharothrix saharensis</name>
    <dbReference type="NCBI Taxonomy" id="571190"/>
    <lineage>
        <taxon>Bacteria</taxon>
        <taxon>Bacillati</taxon>
        <taxon>Actinomycetota</taxon>
        <taxon>Actinomycetes</taxon>
        <taxon>Pseudonocardiales</taxon>
        <taxon>Pseudonocardiaceae</taxon>
        <taxon>Saccharothrix</taxon>
    </lineage>
</organism>
<dbReference type="AlphaFoldDB" id="A0A543JAT7"/>
<evidence type="ECO:0000256" key="2">
    <source>
        <dbReference type="ARBA" id="ARBA00005466"/>
    </source>
</evidence>
<dbReference type="SUPFAM" id="SSF56176">
    <property type="entry name" value="FAD-binding/transporter-associated domain-like"/>
    <property type="match status" value="1"/>
</dbReference>
<dbReference type="PANTHER" id="PTHR42973">
    <property type="entry name" value="BINDING OXIDOREDUCTASE, PUTATIVE (AFU_ORTHOLOGUE AFUA_1G17690)-RELATED"/>
    <property type="match status" value="1"/>
</dbReference>
<comment type="cofactor">
    <cofactor evidence="1">
        <name>FAD</name>
        <dbReference type="ChEBI" id="CHEBI:57692"/>
    </cofactor>
</comment>
<protein>
    <submittedName>
        <fullName evidence="7">FAD/FMN-containing dehydrogenase</fullName>
    </submittedName>
</protein>
<dbReference type="InterPro" id="IPR012951">
    <property type="entry name" value="BBE"/>
</dbReference>
<comment type="caution">
    <text evidence="7">The sequence shown here is derived from an EMBL/GenBank/DDBJ whole genome shotgun (WGS) entry which is preliminary data.</text>
</comment>
<dbReference type="InterPro" id="IPR016166">
    <property type="entry name" value="FAD-bd_PCMH"/>
</dbReference>
<reference evidence="7 8" key="1">
    <citation type="submission" date="2019-06" db="EMBL/GenBank/DDBJ databases">
        <title>Sequencing the genomes of 1000 actinobacteria strains.</title>
        <authorList>
            <person name="Klenk H.-P."/>
        </authorList>
    </citation>
    <scope>NUCLEOTIDE SEQUENCE [LARGE SCALE GENOMIC DNA]</scope>
    <source>
        <strain evidence="7 8">DSM 45456</strain>
    </source>
</reference>
<keyword evidence="5" id="KW-0560">Oxidoreductase</keyword>
<dbReference type="Gene3D" id="3.40.462.20">
    <property type="match status" value="1"/>
</dbReference>
<dbReference type="InterPro" id="IPR016169">
    <property type="entry name" value="FAD-bd_PCMH_sub2"/>
</dbReference>
<dbReference type="PROSITE" id="PS00862">
    <property type="entry name" value="OX2_COVAL_FAD"/>
    <property type="match status" value="1"/>
</dbReference>
<evidence type="ECO:0000256" key="1">
    <source>
        <dbReference type="ARBA" id="ARBA00001974"/>
    </source>
</evidence>
<dbReference type="Pfam" id="PF08031">
    <property type="entry name" value="BBE"/>
    <property type="match status" value="1"/>
</dbReference>
<evidence type="ECO:0000259" key="6">
    <source>
        <dbReference type="PROSITE" id="PS51387"/>
    </source>
</evidence>
<comment type="similarity">
    <text evidence="2">Belongs to the oxygen-dependent FAD-linked oxidoreductase family.</text>
</comment>
<dbReference type="Proteomes" id="UP000316628">
    <property type="component" value="Unassembled WGS sequence"/>
</dbReference>
<dbReference type="EMBL" id="VFPP01000001">
    <property type="protein sequence ID" value="TQM79929.1"/>
    <property type="molecule type" value="Genomic_DNA"/>
</dbReference>
<evidence type="ECO:0000313" key="7">
    <source>
        <dbReference type="EMBL" id="TQM79929.1"/>
    </source>
</evidence>
<keyword evidence="8" id="KW-1185">Reference proteome</keyword>
<dbReference type="InterPro" id="IPR050416">
    <property type="entry name" value="FAD-linked_Oxidoreductase"/>
</dbReference>
<proteinExistence type="inferred from homology"/>
<dbReference type="InterPro" id="IPR006093">
    <property type="entry name" value="Oxy_OxRdtase_FAD_BS"/>
</dbReference>
<dbReference type="Gene3D" id="3.30.465.10">
    <property type="match status" value="1"/>
</dbReference>
<dbReference type="Pfam" id="PF01565">
    <property type="entry name" value="FAD_binding_4"/>
    <property type="match status" value="1"/>
</dbReference>
<accession>A0A543JAT7</accession>
<dbReference type="InterPro" id="IPR036318">
    <property type="entry name" value="FAD-bd_PCMH-like_sf"/>
</dbReference>